<feature type="domain" description="Amidohydrolase-related" evidence="9">
    <location>
        <begin position="74"/>
        <end position="459"/>
    </location>
</feature>
<proteinExistence type="inferred from homology"/>
<accession>A0A7T2S7N4</accession>
<dbReference type="InterPro" id="IPR032466">
    <property type="entry name" value="Metal_Hydrolase"/>
</dbReference>
<dbReference type="EC" id="3.5.4.3" evidence="3 7"/>
<dbReference type="GO" id="GO:0008270">
    <property type="term" value="F:zinc ion binding"/>
    <property type="evidence" value="ECO:0007669"/>
    <property type="project" value="UniProtKB-UniRule"/>
</dbReference>
<dbReference type="InterPro" id="IPR014311">
    <property type="entry name" value="Guanine_deaminase"/>
</dbReference>
<dbReference type="Gene3D" id="2.30.40.10">
    <property type="entry name" value="Urease, subunit C, domain 1"/>
    <property type="match status" value="1"/>
</dbReference>
<dbReference type="InterPro" id="IPR011059">
    <property type="entry name" value="Metal-dep_hydrolase_composite"/>
</dbReference>
<comment type="catalytic activity">
    <reaction evidence="8">
        <text>guanine + H2O + H(+) = xanthine + NH4(+)</text>
        <dbReference type="Rhea" id="RHEA:14665"/>
        <dbReference type="ChEBI" id="CHEBI:15377"/>
        <dbReference type="ChEBI" id="CHEBI:15378"/>
        <dbReference type="ChEBI" id="CHEBI:16235"/>
        <dbReference type="ChEBI" id="CHEBI:17712"/>
        <dbReference type="ChEBI" id="CHEBI:28938"/>
        <dbReference type="EC" id="3.5.4.3"/>
    </reaction>
</comment>
<evidence type="ECO:0000256" key="5">
    <source>
        <dbReference type="ARBA" id="ARBA00022801"/>
    </source>
</evidence>
<dbReference type="NCBIfam" id="TIGR02967">
    <property type="entry name" value="guan_deamin"/>
    <property type="match status" value="1"/>
</dbReference>
<comment type="pathway">
    <text evidence="1 8">Purine metabolism; guanine degradation; xanthine from guanine: step 1/1.</text>
</comment>
<dbReference type="InterPro" id="IPR006680">
    <property type="entry name" value="Amidohydro-rel"/>
</dbReference>
<dbReference type="PANTHER" id="PTHR11271">
    <property type="entry name" value="GUANINE DEAMINASE"/>
    <property type="match status" value="1"/>
</dbReference>
<protein>
    <recommendedName>
        <fullName evidence="3 7">Guanine deaminase</fullName>
        <shortName evidence="8">Guanase</shortName>
        <ecNumber evidence="3 7">3.5.4.3</ecNumber>
    </recommendedName>
    <alternativeName>
        <fullName evidence="8">Guanine aminohydrolase</fullName>
    </alternativeName>
</protein>
<comment type="cofactor">
    <cofactor evidence="8">
        <name>Zn(2+)</name>
        <dbReference type="ChEBI" id="CHEBI:29105"/>
    </cofactor>
    <text evidence="8">Binds 1 zinc ion per subunit.</text>
</comment>
<sequence>MMNSADAGRGWALLCTAFDAPVPDALRIQQDVLIVVDGGGMIDAVLERGDPRRAALEAAHAAAGTLQRLPEGQYLLPGMVDLHVHAPQWPQSGKALDVPLETWLQEYTFPLEARYGDAGFAASVYDSVVRTLLANGTTTAMYFGTIHAVGNQVLAERCLALGQRALVGKVAMDEPSQCPPYYKDASAAESIAETARFVDWLRQHPDNAQQRVLPVITPRFIPSCTDELLHGLGDLAGRTGAHVQTHCSESDWAHAHVLERQGRTDAHALHDFGLLTRRTVVAHANFLTADDVALMARTGASVAHCPLSNFYFANSVFPARSGRSQGLGMGLATDISGGYSPSMFDACRHAMTASLALHEGVDPALGASQRGRAGQGVQARIDHVFALWLATAAGGDALDLPIGRIEPGHAMDALAIDCQGPDSNVQIWPGADGPADILQKIIHHATRANVASTWVQGECVHRRQAAGAVGAVTAV</sequence>
<evidence type="ECO:0000256" key="3">
    <source>
        <dbReference type="ARBA" id="ARBA00012781"/>
    </source>
</evidence>
<evidence type="ECO:0000313" key="10">
    <source>
        <dbReference type="EMBL" id="QPS10404.1"/>
    </source>
</evidence>
<dbReference type="Gene3D" id="3.20.20.140">
    <property type="entry name" value="Metal-dependent hydrolases"/>
    <property type="match status" value="1"/>
</dbReference>
<reference evidence="10 11" key="1">
    <citation type="submission" date="2020-12" db="EMBL/GenBank/DDBJ databases">
        <title>FDA dAtabase for Regulatory Grade micrObial Sequences (FDA-ARGOS): Supporting development and validation of Infectious Disease Dx tests.</title>
        <authorList>
            <person name="Sproer C."/>
            <person name="Gronow S."/>
            <person name="Severitt S."/>
            <person name="Schroder I."/>
            <person name="Tallon L."/>
            <person name="Sadzewicz L."/>
            <person name="Zhao X."/>
            <person name="Boylan J."/>
            <person name="Ott S."/>
            <person name="Bowen H."/>
            <person name="Vavikolanu K."/>
            <person name="Mehta A."/>
            <person name="Aluvathingal J."/>
            <person name="Nadendla S."/>
            <person name="Lowell S."/>
            <person name="Myers T."/>
            <person name="Yan Y."/>
            <person name="Sichtig H."/>
        </authorList>
    </citation>
    <scope>NUCLEOTIDE SEQUENCE [LARGE SCALE GENOMIC DNA]</scope>
    <source>
        <strain evidence="10 11">FDAARGOS_909</strain>
    </source>
</reference>
<dbReference type="UniPathway" id="UPA00603">
    <property type="reaction ID" value="UER00660"/>
</dbReference>
<evidence type="ECO:0000259" key="9">
    <source>
        <dbReference type="Pfam" id="PF01979"/>
    </source>
</evidence>
<dbReference type="RefSeq" id="WP_183018438.1">
    <property type="nucleotide sequence ID" value="NZ_CP065668.1"/>
</dbReference>
<dbReference type="Pfam" id="PF01979">
    <property type="entry name" value="Amidohydro_1"/>
    <property type="match status" value="1"/>
</dbReference>
<comment type="similarity">
    <text evidence="2 8">Belongs to the metallo-dependent hydrolases superfamily. ATZ/TRZ family.</text>
</comment>
<evidence type="ECO:0000256" key="8">
    <source>
        <dbReference type="RuleBase" id="RU366009"/>
    </source>
</evidence>
<comment type="function">
    <text evidence="8">Catalyzes the hydrolytic deamination of guanine, producing xanthine and ammonia.</text>
</comment>
<keyword evidence="6 8" id="KW-0862">Zinc</keyword>
<dbReference type="GO" id="GO:0008892">
    <property type="term" value="F:guanine deaminase activity"/>
    <property type="evidence" value="ECO:0007669"/>
    <property type="project" value="UniProtKB-UniRule"/>
</dbReference>
<evidence type="ECO:0000256" key="4">
    <source>
        <dbReference type="ARBA" id="ARBA00022723"/>
    </source>
</evidence>
<dbReference type="InterPro" id="IPR051607">
    <property type="entry name" value="Metallo-dep_hydrolases"/>
</dbReference>
<dbReference type="SUPFAM" id="SSF51556">
    <property type="entry name" value="Metallo-dependent hydrolases"/>
    <property type="match status" value="1"/>
</dbReference>
<keyword evidence="5 8" id="KW-0378">Hydrolase</keyword>
<dbReference type="PANTHER" id="PTHR11271:SF6">
    <property type="entry name" value="GUANINE DEAMINASE"/>
    <property type="match status" value="1"/>
</dbReference>
<name>A0A7T2S7N4_DELAC</name>
<evidence type="ECO:0000313" key="11">
    <source>
        <dbReference type="Proteomes" id="UP000594778"/>
    </source>
</evidence>
<organism evidence="10 11">
    <name type="scientific">Delftia acidovorans</name>
    <name type="common">Pseudomonas acidovorans</name>
    <name type="synonym">Comamonas acidovorans</name>
    <dbReference type="NCBI Taxonomy" id="80866"/>
    <lineage>
        <taxon>Bacteria</taxon>
        <taxon>Pseudomonadati</taxon>
        <taxon>Pseudomonadota</taxon>
        <taxon>Betaproteobacteria</taxon>
        <taxon>Burkholderiales</taxon>
        <taxon>Comamonadaceae</taxon>
        <taxon>Delftia</taxon>
    </lineage>
</organism>
<evidence type="ECO:0000256" key="2">
    <source>
        <dbReference type="ARBA" id="ARBA00006745"/>
    </source>
</evidence>
<dbReference type="AlphaFoldDB" id="A0A7T2S7N4"/>
<evidence type="ECO:0000256" key="7">
    <source>
        <dbReference type="NCBIfam" id="TIGR02967"/>
    </source>
</evidence>
<dbReference type="EMBL" id="CP065668">
    <property type="protein sequence ID" value="QPS10404.1"/>
    <property type="molecule type" value="Genomic_DNA"/>
</dbReference>
<dbReference type="GO" id="GO:0005829">
    <property type="term" value="C:cytosol"/>
    <property type="evidence" value="ECO:0007669"/>
    <property type="project" value="TreeGrafter"/>
</dbReference>
<dbReference type="GO" id="GO:0006147">
    <property type="term" value="P:guanine catabolic process"/>
    <property type="evidence" value="ECO:0007669"/>
    <property type="project" value="UniProtKB-UniRule"/>
</dbReference>
<evidence type="ECO:0000256" key="1">
    <source>
        <dbReference type="ARBA" id="ARBA00004984"/>
    </source>
</evidence>
<keyword evidence="4 8" id="KW-0479">Metal-binding</keyword>
<evidence type="ECO:0000256" key="6">
    <source>
        <dbReference type="ARBA" id="ARBA00022833"/>
    </source>
</evidence>
<gene>
    <name evidence="10" type="primary">guaD</name>
    <name evidence="10" type="ORF">I6G66_10585</name>
</gene>
<dbReference type="Proteomes" id="UP000594778">
    <property type="component" value="Chromosome"/>
</dbReference>